<accession>S8E020</accession>
<reference evidence="1 2" key="1">
    <citation type="journal article" date="2013" name="BMC Genomics">
        <title>The miniature genome of a carnivorous plant Genlisea aurea contains a low number of genes and short non-coding sequences.</title>
        <authorList>
            <person name="Leushkin E.V."/>
            <person name="Sutormin R.A."/>
            <person name="Nabieva E.R."/>
            <person name="Penin A.A."/>
            <person name="Kondrashov A.S."/>
            <person name="Logacheva M.D."/>
        </authorList>
    </citation>
    <scope>NUCLEOTIDE SEQUENCE [LARGE SCALE GENOMIC DNA]</scope>
</reference>
<sequence length="165" mass="18895">QCQELWSGKAHIPRISKAGGIPSVSAYLLSVMDGGRVRITQQDLCDHAWMFHFNEAAPEYWRNLDPYWTGDGNLMRRYFLPDGSVFADPDDRVWGGHESCYTVVTGVFEGGKIRNHYVRINRWAKLSVQRKPDWSWELSNHLCTYNSVPDAADKEEGTGPFYPLL</sequence>
<evidence type="ECO:0000313" key="2">
    <source>
        <dbReference type="Proteomes" id="UP000015453"/>
    </source>
</evidence>
<name>S8E020_9LAMI</name>
<protein>
    <submittedName>
        <fullName evidence="1">Uncharacterized protein</fullName>
    </submittedName>
</protein>
<organism evidence="1 2">
    <name type="scientific">Genlisea aurea</name>
    <dbReference type="NCBI Taxonomy" id="192259"/>
    <lineage>
        <taxon>Eukaryota</taxon>
        <taxon>Viridiplantae</taxon>
        <taxon>Streptophyta</taxon>
        <taxon>Embryophyta</taxon>
        <taxon>Tracheophyta</taxon>
        <taxon>Spermatophyta</taxon>
        <taxon>Magnoliopsida</taxon>
        <taxon>eudicotyledons</taxon>
        <taxon>Gunneridae</taxon>
        <taxon>Pentapetalae</taxon>
        <taxon>asterids</taxon>
        <taxon>lamiids</taxon>
        <taxon>Lamiales</taxon>
        <taxon>Lentibulariaceae</taxon>
        <taxon>Genlisea</taxon>
    </lineage>
</organism>
<comment type="caution">
    <text evidence="1">The sequence shown here is derived from an EMBL/GenBank/DDBJ whole genome shotgun (WGS) entry which is preliminary data.</text>
</comment>
<dbReference type="AlphaFoldDB" id="S8E020"/>
<proteinExistence type="predicted"/>
<dbReference type="Proteomes" id="UP000015453">
    <property type="component" value="Unassembled WGS sequence"/>
</dbReference>
<keyword evidence="2" id="KW-1185">Reference proteome</keyword>
<dbReference type="PANTHER" id="PTHR48218">
    <property type="entry name" value="F-BOX DOMAIN CONTAINING PROTEIN"/>
    <property type="match status" value="1"/>
</dbReference>
<dbReference type="PANTHER" id="PTHR48218:SF3">
    <property type="entry name" value="OS07G0170800 PROTEIN"/>
    <property type="match status" value="1"/>
</dbReference>
<gene>
    <name evidence="1" type="ORF">M569_05801</name>
</gene>
<evidence type="ECO:0000313" key="1">
    <source>
        <dbReference type="EMBL" id="EPS68968.1"/>
    </source>
</evidence>
<dbReference type="EMBL" id="AUSU01002344">
    <property type="protein sequence ID" value="EPS68968.1"/>
    <property type="molecule type" value="Genomic_DNA"/>
</dbReference>
<dbReference type="OrthoDB" id="3219396at2759"/>
<feature type="non-terminal residue" evidence="1">
    <location>
        <position position="1"/>
    </location>
</feature>